<protein>
    <submittedName>
        <fullName evidence="8">PLP-dependent aminotransferase family protein</fullName>
    </submittedName>
</protein>
<dbReference type="Pfam" id="PF00155">
    <property type="entry name" value="Aminotran_1_2"/>
    <property type="match status" value="1"/>
</dbReference>
<dbReference type="Pfam" id="PF00392">
    <property type="entry name" value="GntR"/>
    <property type="match status" value="1"/>
</dbReference>
<comment type="similarity">
    <text evidence="1">In the C-terminal section; belongs to the class-I pyridoxal-phosphate-dependent aminotransferase family.</text>
</comment>
<dbReference type="CDD" id="cd07377">
    <property type="entry name" value="WHTH_GntR"/>
    <property type="match status" value="1"/>
</dbReference>
<evidence type="ECO:0000256" key="1">
    <source>
        <dbReference type="ARBA" id="ARBA00005384"/>
    </source>
</evidence>
<evidence type="ECO:0000256" key="4">
    <source>
        <dbReference type="ARBA" id="ARBA00023125"/>
    </source>
</evidence>
<dbReference type="InterPro" id="IPR036390">
    <property type="entry name" value="WH_DNA-bd_sf"/>
</dbReference>
<reference evidence="8 9" key="1">
    <citation type="submission" date="2024-04" db="EMBL/GenBank/DDBJ databases">
        <title>Novel species of the genus Ideonella isolated from streams.</title>
        <authorList>
            <person name="Lu H."/>
        </authorList>
    </citation>
    <scope>NUCLEOTIDE SEQUENCE [LARGE SCALE GENOMIC DNA]</scope>
    <source>
        <strain evidence="8 9">BYS139W</strain>
    </source>
</reference>
<dbReference type="RefSeq" id="WP_341376203.1">
    <property type="nucleotide sequence ID" value="NZ_JBBUTF010000024.1"/>
</dbReference>
<evidence type="ECO:0000256" key="2">
    <source>
        <dbReference type="ARBA" id="ARBA00022898"/>
    </source>
</evidence>
<dbReference type="PANTHER" id="PTHR46577:SF1">
    <property type="entry name" value="HTH-TYPE TRANSCRIPTIONAL REGULATORY PROTEIN GABR"/>
    <property type="match status" value="1"/>
</dbReference>
<dbReference type="InterPro" id="IPR036388">
    <property type="entry name" value="WH-like_DNA-bd_sf"/>
</dbReference>
<dbReference type="PRINTS" id="PR00035">
    <property type="entry name" value="HTHGNTR"/>
</dbReference>
<accession>A0ABU9BF39</accession>
<comment type="caution">
    <text evidence="8">The sequence shown here is derived from an EMBL/GenBank/DDBJ whole genome shotgun (WGS) entry which is preliminary data.</text>
</comment>
<dbReference type="SUPFAM" id="SSF46785">
    <property type="entry name" value="Winged helix' DNA-binding domain"/>
    <property type="match status" value="1"/>
</dbReference>
<evidence type="ECO:0000313" key="9">
    <source>
        <dbReference type="Proteomes" id="UP001368500"/>
    </source>
</evidence>
<dbReference type="PANTHER" id="PTHR46577">
    <property type="entry name" value="HTH-TYPE TRANSCRIPTIONAL REGULATORY PROTEIN GABR"/>
    <property type="match status" value="1"/>
</dbReference>
<dbReference type="GO" id="GO:0008483">
    <property type="term" value="F:transaminase activity"/>
    <property type="evidence" value="ECO:0007669"/>
    <property type="project" value="UniProtKB-KW"/>
</dbReference>
<dbReference type="Gene3D" id="3.40.640.10">
    <property type="entry name" value="Type I PLP-dependent aspartate aminotransferase-like (Major domain)"/>
    <property type="match status" value="1"/>
</dbReference>
<keyword evidence="3" id="KW-0805">Transcription regulation</keyword>
<evidence type="ECO:0000313" key="8">
    <source>
        <dbReference type="EMBL" id="MEK8028416.1"/>
    </source>
</evidence>
<evidence type="ECO:0000259" key="7">
    <source>
        <dbReference type="PROSITE" id="PS50949"/>
    </source>
</evidence>
<sequence>MKPRLLLTLFEDQAGGGRRERLCAALRQAVRSGQLRRDERLPSSRDLAQDLGLSRVTVEAAYARLETEGYLRRHVGQGSFVAIDMGPAADASARPARGATPRPATPRPAAGRWALEAAPGLSRRGQRMVATGGCAEPDRPRAFVAGSPDLQAFPQDLWRQLTQRRLRRDGAALMFYGDPQGLPELREAIARYLTQSRGVRCRAAQVLVLTSSQQALQLLSAVLLDEGDAVWMEDPGYAGARTAFAASGARLVDMALDDEGATLDAARPRPRLVYLTPSHQFPTGRALSLARRLAFIAEARSAGAWLIEDDYDSEFLYDQQPTPALQGLDEDGRVIYIGTFSKSLFPSVRLAYVVLPEPLVAPLVTARTIYDGHCSQPMQAVVADFIDQGHFAAHLRLMRQLYRSRRDALLQALHSHLPWAEPLDSRGGLQLAVRLPAGQERRLTRAAAQRGILTPTLSDLYHAGPGVEGWRLGFAALTPEALQQACRALEGLG</sequence>
<evidence type="ECO:0000256" key="6">
    <source>
        <dbReference type="SAM" id="MobiDB-lite"/>
    </source>
</evidence>
<gene>
    <name evidence="8" type="ORF">AACH11_20850</name>
</gene>
<dbReference type="SMART" id="SM00345">
    <property type="entry name" value="HTH_GNTR"/>
    <property type="match status" value="1"/>
</dbReference>
<dbReference type="Gene3D" id="1.10.10.10">
    <property type="entry name" value="Winged helix-like DNA-binding domain superfamily/Winged helix DNA-binding domain"/>
    <property type="match status" value="1"/>
</dbReference>
<evidence type="ECO:0000256" key="5">
    <source>
        <dbReference type="ARBA" id="ARBA00023163"/>
    </source>
</evidence>
<keyword evidence="4" id="KW-0238">DNA-binding</keyword>
<keyword evidence="9" id="KW-1185">Reference proteome</keyword>
<proteinExistence type="inferred from homology"/>
<dbReference type="InterPro" id="IPR051446">
    <property type="entry name" value="HTH_trans_reg/aminotransferase"/>
</dbReference>
<dbReference type="SUPFAM" id="SSF53383">
    <property type="entry name" value="PLP-dependent transferases"/>
    <property type="match status" value="1"/>
</dbReference>
<dbReference type="PROSITE" id="PS50949">
    <property type="entry name" value="HTH_GNTR"/>
    <property type="match status" value="1"/>
</dbReference>
<evidence type="ECO:0000256" key="3">
    <source>
        <dbReference type="ARBA" id="ARBA00023015"/>
    </source>
</evidence>
<organism evidence="8 9">
    <name type="scientific">Pseudaquabacterium rugosum</name>
    <dbReference type="NCBI Taxonomy" id="2984194"/>
    <lineage>
        <taxon>Bacteria</taxon>
        <taxon>Pseudomonadati</taxon>
        <taxon>Pseudomonadota</taxon>
        <taxon>Betaproteobacteria</taxon>
        <taxon>Burkholderiales</taxon>
        <taxon>Sphaerotilaceae</taxon>
        <taxon>Pseudaquabacterium</taxon>
    </lineage>
</organism>
<dbReference type="InterPro" id="IPR015424">
    <property type="entry name" value="PyrdxlP-dep_Trfase"/>
</dbReference>
<dbReference type="InterPro" id="IPR000524">
    <property type="entry name" value="Tscrpt_reg_HTH_GntR"/>
</dbReference>
<feature type="domain" description="HTH gntR-type" evidence="7">
    <location>
        <begin position="16"/>
        <end position="84"/>
    </location>
</feature>
<keyword evidence="8" id="KW-0808">Transferase</keyword>
<dbReference type="EMBL" id="JBBUTF010000024">
    <property type="protein sequence ID" value="MEK8028416.1"/>
    <property type="molecule type" value="Genomic_DNA"/>
</dbReference>
<name>A0ABU9BF39_9BURK</name>
<dbReference type="Proteomes" id="UP001368500">
    <property type="component" value="Unassembled WGS sequence"/>
</dbReference>
<dbReference type="InterPro" id="IPR004839">
    <property type="entry name" value="Aminotransferase_I/II_large"/>
</dbReference>
<keyword evidence="8" id="KW-0032">Aminotransferase</keyword>
<keyword evidence="5" id="KW-0804">Transcription</keyword>
<dbReference type="InterPro" id="IPR015421">
    <property type="entry name" value="PyrdxlP-dep_Trfase_major"/>
</dbReference>
<keyword evidence="2" id="KW-0663">Pyridoxal phosphate</keyword>
<feature type="region of interest" description="Disordered" evidence="6">
    <location>
        <begin position="91"/>
        <end position="112"/>
    </location>
</feature>
<dbReference type="CDD" id="cd00609">
    <property type="entry name" value="AAT_like"/>
    <property type="match status" value="1"/>
</dbReference>